<dbReference type="SMART" id="SM00271">
    <property type="entry name" value="DnaJ"/>
    <property type="match status" value="1"/>
</dbReference>
<dbReference type="InterPro" id="IPR036869">
    <property type="entry name" value="J_dom_sf"/>
</dbReference>
<dbReference type="HOGENOM" id="CLU_646611_0_0_6"/>
<evidence type="ECO:0000256" key="4">
    <source>
        <dbReference type="ARBA" id="ARBA00022989"/>
    </source>
</evidence>
<organism evidence="10 11">
    <name type="scientific">Simiduia agarivorans (strain DSM 21679 / JCM 13881 / BCRC 17597 / SA1)</name>
    <dbReference type="NCBI Taxonomy" id="1117647"/>
    <lineage>
        <taxon>Bacteria</taxon>
        <taxon>Pseudomonadati</taxon>
        <taxon>Pseudomonadota</taxon>
        <taxon>Gammaproteobacteria</taxon>
        <taxon>Cellvibrionales</taxon>
        <taxon>Cellvibrionaceae</taxon>
        <taxon>Simiduia</taxon>
    </lineage>
</organism>
<reference evidence="10 11" key="1">
    <citation type="journal article" date="2013" name="Genome Announc.">
        <title>Complete genome sequence of Simiduia agarivorans SA1(T), a marine bacterium able to degrade a variety of polysaccharides.</title>
        <authorList>
            <person name="Lin S.Y."/>
            <person name="Shieh W.Y."/>
            <person name="Chen J.S."/>
            <person name="Tang S.L."/>
        </authorList>
    </citation>
    <scope>NUCLEOTIDE SEQUENCE [LARGE SCALE GENOMIC DNA]</scope>
    <source>
        <strain evidence="11">DSM 21679 / JCM 13881 / BCRC 17597 / SA1</strain>
    </source>
</reference>
<dbReference type="eggNOG" id="COG2214">
    <property type="taxonomic scope" value="Bacteria"/>
</dbReference>
<dbReference type="SUPFAM" id="SSF46565">
    <property type="entry name" value="Chaperone J-domain"/>
    <property type="match status" value="1"/>
</dbReference>
<evidence type="ECO:0000256" key="3">
    <source>
        <dbReference type="ARBA" id="ARBA00022692"/>
    </source>
</evidence>
<gene>
    <name evidence="10" type="ordered locus">M5M_13480</name>
</gene>
<feature type="transmembrane region" description="Helical" evidence="8">
    <location>
        <begin position="325"/>
        <end position="342"/>
    </location>
</feature>
<dbReference type="EMBL" id="CP003746">
    <property type="protein sequence ID" value="AFU99840.1"/>
    <property type="molecule type" value="Genomic_DNA"/>
</dbReference>
<dbReference type="KEGG" id="saga:M5M_13480"/>
<keyword evidence="6" id="KW-0143">Chaperone</keyword>
<evidence type="ECO:0000259" key="9">
    <source>
        <dbReference type="SMART" id="SM00271"/>
    </source>
</evidence>
<dbReference type="InterPro" id="IPR001623">
    <property type="entry name" value="DnaJ_domain"/>
</dbReference>
<dbReference type="GO" id="GO:0005886">
    <property type="term" value="C:plasma membrane"/>
    <property type="evidence" value="ECO:0007669"/>
    <property type="project" value="UniProtKB-SubCell"/>
</dbReference>
<dbReference type="Pfam" id="PF06271">
    <property type="entry name" value="RDD"/>
    <property type="match status" value="1"/>
</dbReference>
<feature type="domain" description="J" evidence="9">
    <location>
        <begin position="1"/>
        <end position="117"/>
    </location>
</feature>
<feature type="region of interest" description="Disordered" evidence="7">
    <location>
        <begin position="51"/>
        <end position="133"/>
    </location>
</feature>
<evidence type="ECO:0000256" key="6">
    <source>
        <dbReference type="ARBA" id="ARBA00023186"/>
    </source>
</evidence>
<name>K4KNN0_SIMAS</name>
<feature type="transmembrane region" description="Helical" evidence="8">
    <location>
        <begin position="281"/>
        <end position="304"/>
    </location>
</feature>
<evidence type="ECO:0000256" key="7">
    <source>
        <dbReference type="SAM" id="MobiDB-lite"/>
    </source>
</evidence>
<accession>K4KNN0</accession>
<dbReference type="Gene3D" id="1.10.287.110">
    <property type="entry name" value="DnaJ domain"/>
    <property type="match status" value="1"/>
</dbReference>
<dbReference type="PANTHER" id="PTHR36115">
    <property type="entry name" value="PROLINE-RICH ANTIGEN HOMOLOG-RELATED"/>
    <property type="match status" value="1"/>
</dbReference>
<keyword evidence="4 8" id="KW-1133">Transmembrane helix</keyword>
<dbReference type="InterPro" id="IPR051791">
    <property type="entry name" value="Pra-immunoreactive"/>
</dbReference>
<dbReference type="Proteomes" id="UP000000466">
    <property type="component" value="Chromosome"/>
</dbReference>
<evidence type="ECO:0000256" key="5">
    <source>
        <dbReference type="ARBA" id="ARBA00023136"/>
    </source>
</evidence>
<keyword evidence="5 8" id="KW-0472">Membrane</keyword>
<feature type="compositionally biased region" description="Basic and acidic residues" evidence="7">
    <location>
        <begin position="118"/>
        <end position="133"/>
    </location>
</feature>
<comment type="subcellular location">
    <subcellularLocation>
        <location evidence="1">Cell membrane</location>
        <topology evidence="1">Multi-pass membrane protein</topology>
    </subcellularLocation>
</comment>
<dbReference type="InterPro" id="IPR010432">
    <property type="entry name" value="RDD"/>
</dbReference>
<keyword evidence="11" id="KW-1185">Reference proteome</keyword>
<keyword evidence="2" id="KW-1003">Cell membrane</keyword>
<keyword evidence="3 8" id="KW-0812">Transmembrane</keyword>
<proteinExistence type="predicted"/>
<feature type="transmembrane region" description="Helical" evidence="8">
    <location>
        <begin position="378"/>
        <end position="397"/>
    </location>
</feature>
<dbReference type="eggNOG" id="COG1714">
    <property type="taxonomic scope" value="Bacteria"/>
</dbReference>
<evidence type="ECO:0000256" key="1">
    <source>
        <dbReference type="ARBA" id="ARBA00004651"/>
    </source>
</evidence>
<sequence length="437" mass="49220">MNPWQLLELEPTDDARAIKRAYAKKLKLTRPDDDPKGFQALNEAYQRALQLAKRQAAIQTADGPVAAPPNEPATDAGSATNGEASPDTDAKENNASAPVGNTDPETPPRGALTASERAQADADRRAAERDAHARAEAAVAAARDQALNETLQAALALVQGPHCNDRKRWSFVGQSQWILDPQYNQRLSRGLIAMVVDRLDPLDPSAKQAAISDDVLRYLNQLFEWSDQPRALAQLLSEKQFDQLKQRLSVLSDQPLLKAGQWQQGKKFSVRGQAVPRLPEYVLAGMWVRFWALALDLFLVYMFLSFTYVPLARHVFTEMSASPEFYAVLMVIPGYFLMAWIMESGPLQATPAKHLLNLRITNRRFERIGLLHGVARSLAFLFNCCLWKLGYFINLFLKGELIHDRLSRTYVINLGRSLDEQFLNDCRDSMQGWFRRR</sequence>
<evidence type="ECO:0000256" key="8">
    <source>
        <dbReference type="SAM" id="Phobius"/>
    </source>
</evidence>
<dbReference type="AlphaFoldDB" id="K4KNN0"/>
<evidence type="ECO:0000256" key="2">
    <source>
        <dbReference type="ARBA" id="ARBA00022475"/>
    </source>
</evidence>
<dbReference type="RefSeq" id="WP_015048002.1">
    <property type="nucleotide sequence ID" value="NC_018868.3"/>
</dbReference>
<protein>
    <submittedName>
        <fullName evidence="10">RDD family domain-containing protein</fullName>
    </submittedName>
</protein>
<dbReference type="STRING" id="1117647.M5M_13480"/>
<evidence type="ECO:0000313" key="10">
    <source>
        <dbReference type="EMBL" id="AFU99840.1"/>
    </source>
</evidence>
<dbReference type="OrthoDB" id="5524449at2"/>
<evidence type="ECO:0000313" key="11">
    <source>
        <dbReference type="Proteomes" id="UP000000466"/>
    </source>
</evidence>